<keyword evidence="1" id="KW-0472">Membrane</keyword>
<dbReference type="Proteomes" id="UP000298663">
    <property type="component" value="Unassembled WGS sequence"/>
</dbReference>
<evidence type="ECO:0000313" key="2">
    <source>
        <dbReference type="EMBL" id="TKR78164.1"/>
    </source>
</evidence>
<keyword evidence="1" id="KW-1133">Transmembrane helix</keyword>
<organism evidence="2 3">
    <name type="scientific">Steinernema carpocapsae</name>
    <name type="common">Entomopathogenic nematode</name>
    <dbReference type="NCBI Taxonomy" id="34508"/>
    <lineage>
        <taxon>Eukaryota</taxon>
        <taxon>Metazoa</taxon>
        <taxon>Ecdysozoa</taxon>
        <taxon>Nematoda</taxon>
        <taxon>Chromadorea</taxon>
        <taxon>Rhabditida</taxon>
        <taxon>Tylenchina</taxon>
        <taxon>Panagrolaimomorpha</taxon>
        <taxon>Strongyloidoidea</taxon>
        <taxon>Steinernematidae</taxon>
        <taxon>Steinernema</taxon>
    </lineage>
</organism>
<evidence type="ECO:0000313" key="3">
    <source>
        <dbReference type="Proteomes" id="UP000298663"/>
    </source>
</evidence>
<keyword evidence="3" id="KW-1185">Reference proteome</keyword>
<keyword evidence="1" id="KW-0812">Transmembrane</keyword>
<accession>A0A4U5N6U9</accession>
<feature type="transmembrane region" description="Helical" evidence="1">
    <location>
        <begin position="91"/>
        <end position="111"/>
    </location>
</feature>
<feature type="transmembrane region" description="Helical" evidence="1">
    <location>
        <begin position="12"/>
        <end position="29"/>
    </location>
</feature>
<protein>
    <submittedName>
        <fullName evidence="2">Uncharacterized protein</fullName>
    </submittedName>
</protein>
<dbReference type="EMBL" id="AZBU02000005">
    <property type="protein sequence ID" value="TKR78164.1"/>
    <property type="molecule type" value="Genomic_DNA"/>
</dbReference>
<proteinExistence type="predicted"/>
<evidence type="ECO:0000256" key="1">
    <source>
        <dbReference type="SAM" id="Phobius"/>
    </source>
</evidence>
<reference evidence="2 3" key="1">
    <citation type="journal article" date="2015" name="Genome Biol.">
        <title>Comparative genomics of Steinernema reveals deeply conserved gene regulatory networks.</title>
        <authorList>
            <person name="Dillman A.R."/>
            <person name="Macchietto M."/>
            <person name="Porter C.F."/>
            <person name="Rogers A."/>
            <person name="Williams B."/>
            <person name="Antoshechkin I."/>
            <person name="Lee M.M."/>
            <person name="Goodwin Z."/>
            <person name="Lu X."/>
            <person name="Lewis E.E."/>
            <person name="Goodrich-Blair H."/>
            <person name="Stock S.P."/>
            <person name="Adams B.J."/>
            <person name="Sternberg P.W."/>
            <person name="Mortazavi A."/>
        </authorList>
    </citation>
    <scope>NUCLEOTIDE SEQUENCE [LARGE SCALE GENOMIC DNA]</scope>
    <source>
        <strain evidence="2 3">ALL</strain>
    </source>
</reference>
<comment type="caution">
    <text evidence="2">The sequence shown here is derived from an EMBL/GenBank/DDBJ whole genome shotgun (WGS) entry which is preliminary data.</text>
</comment>
<dbReference type="AlphaFoldDB" id="A0A4U5N6U9"/>
<gene>
    <name evidence="2" type="ORF">L596_019018</name>
</gene>
<name>A0A4U5N6U9_STECR</name>
<feature type="transmembrane region" description="Helical" evidence="1">
    <location>
        <begin position="64"/>
        <end position="85"/>
    </location>
</feature>
<reference evidence="2 3" key="2">
    <citation type="journal article" date="2019" name="G3 (Bethesda)">
        <title>Hybrid Assembly of the Genome of the Entomopathogenic Nematode Steinernema carpocapsae Identifies the X-Chromosome.</title>
        <authorList>
            <person name="Serra L."/>
            <person name="Macchietto M."/>
            <person name="Macias-Munoz A."/>
            <person name="McGill C.J."/>
            <person name="Rodriguez I.M."/>
            <person name="Rodriguez B."/>
            <person name="Murad R."/>
            <person name="Mortazavi A."/>
        </authorList>
    </citation>
    <scope>NUCLEOTIDE SEQUENCE [LARGE SCALE GENOMIC DNA]</scope>
    <source>
        <strain evidence="2 3">ALL</strain>
    </source>
</reference>
<sequence>MSSPLSHQKTFLLFYENLIFAVFVVLLRFRPRSTVTRFHGSDFTSNAPRQSFLCCFVQIRPLRVFLLATSPHFATCICSLCWRPGPATQILSLEFVIASLLMFVRGWFATVCQPRTNRLKKVSHHFARSVCHILAVFSAGSARTSKIPTDPTI</sequence>